<sequence>MRCKPLYTPSFSSSRAEKGNIHIVRYSGRSSKVARPGRKGNFVKRNKGQRCPLQDVGSQESLEEIIETLDSVLHDRFKEPEETLPRYYSPPDPRQDPDLRVPVLGTLRIPSIGYPGIGFRNRLQLQEKENCQ</sequence>
<evidence type="ECO:0000256" key="1">
    <source>
        <dbReference type="SAM" id="MobiDB-lite"/>
    </source>
</evidence>
<name>A0A8S9HGQ8_BRACR</name>
<feature type="region of interest" description="Disordered" evidence="1">
    <location>
        <begin position="80"/>
        <end position="99"/>
    </location>
</feature>
<protein>
    <submittedName>
        <fullName evidence="2">Uncharacterized protein</fullName>
    </submittedName>
</protein>
<feature type="region of interest" description="Disordered" evidence="1">
    <location>
        <begin position="29"/>
        <end position="56"/>
    </location>
</feature>
<organism evidence="2 3">
    <name type="scientific">Brassica cretica</name>
    <name type="common">Mustard</name>
    <dbReference type="NCBI Taxonomy" id="69181"/>
    <lineage>
        <taxon>Eukaryota</taxon>
        <taxon>Viridiplantae</taxon>
        <taxon>Streptophyta</taxon>
        <taxon>Embryophyta</taxon>
        <taxon>Tracheophyta</taxon>
        <taxon>Spermatophyta</taxon>
        <taxon>Magnoliopsida</taxon>
        <taxon>eudicotyledons</taxon>
        <taxon>Gunneridae</taxon>
        <taxon>Pentapetalae</taxon>
        <taxon>rosids</taxon>
        <taxon>malvids</taxon>
        <taxon>Brassicales</taxon>
        <taxon>Brassicaceae</taxon>
        <taxon>Brassiceae</taxon>
        <taxon>Brassica</taxon>
    </lineage>
</organism>
<comment type="caution">
    <text evidence="2">The sequence shown here is derived from an EMBL/GenBank/DDBJ whole genome shotgun (WGS) entry which is preliminary data.</text>
</comment>
<evidence type="ECO:0000313" key="3">
    <source>
        <dbReference type="Proteomes" id="UP000712281"/>
    </source>
</evidence>
<evidence type="ECO:0000313" key="2">
    <source>
        <dbReference type="EMBL" id="KAF2557575.1"/>
    </source>
</evidence>
<gene>
    <name evidence="2" type="ORF">F2Q68_00016400</name>
</gene>
<accession>A0A8S9HGQ8</accession>
<reference evidence="2" key="1">
    <citation type="submission" date="2019-12" db="EMBL/GenBank/DDBJ databases">
        <title>Genome sequencing and annotation of Brassica cretica.</title>
        <authorList>
            <person name="Studholme D.J."/>
            <person name="Sarris P.F."/>
        </authorList>
    </citation>
    <scope>NUCLEOTIDE SEQUENCE</scope>
    <source>
        <strain evidence="2">PFS-001/15</strain>
        <tissue evidence="2">Leaf</tissue>
    </source>
</reference>
<proteinExistence type="predicted"/>
<dbReference type="EMBL" id="QGKW02001940">
    <property type="protein sequence ID" value="KAF2557575.1"/>
    <property type="molecule type" value="Genomic_DNA"/>
</dbReference>
<feature type="compositionally biased region" description="Basic residues" evidence="1">
    <location>
        <begin position="35"/>
        <end position="48"/>
    </location>
</feature>
<dbReference type="AlphaFoldDB" id="A0A8S9HGQ8"/>
<dbReference type="Proteomes" id="UP000712281">
    <property type="component" value="Unassembled WGS sequence"/>
</dbReference>